<organism evidence="1">
    <name type="scientific">Anguilla anguilla</name>
    <name type="common">European freshwater eel</name>
    <name type="synonym">Muraena anguilla</name>
    <dbReference type="NCBI Taxonomy" id="7936"/>
    <lineage>
        <taxon>Eukaryota</taxon>
        <taxon>Metazoa</taxon>
        <taxon>Chordata</taxon>
        <taxon>Craniata</taxon>
        <taxon>Vertebrata</taxon>
        <taxon>Euteleostomi</taxon>
        <taxon>Actinopterygii</taxon>
        <taxon>Neopterygii</taxon>
        <taxon>Teleostei</taxon>
        <taxon>Anguilliformes</taxon>
        <taxon>Anguillidae</taxon>
        <taxon>Anguilla</taxon>
    </lineage>
</organism>
<proteinExistence type="predicted"/>
<evidence type="ECO:0000313" key="1">
    <source>
        <dbReference type="EMBL" id="JAI06138.1"/>
    </source>
</evidence>
<dbReference type="EMBL" id="GBXM01002440">
    <property type="protein sequence ID" value="JAI06138.1"/>
    <property type="molecule type" value="Transcribed_RNA"/>
</dbReference>
<reference evidence="1" key="2">
    <citation type="journal article" date="2015" name="Fish Shellfish Immunol.">
        <title>Early steps in the European eel (Anguilla anguilla)-Vibrio vulnificus interaction in the gills: Role of the RtxA13 toxin.</title>
        <authorList>
            <person name="Callol A."/>
            <person name="Pajuelo D."/>
            <person name="Ebbesson L."/>
            <person name="Teles M."/>
            <person name="MacKenzie S."/>
            <person name="Amaro C."/>
        </authorList>
    </citation>
    <scope>NUCLEOTIDE SEQUENCE</scope>
</reference>
<dbReference type="AlphaFoldDB" id="A0A0E9XTR1"/>
<protein>
    <submittedName>
        <fullName evidence="1">Uncharacterized protein</fullName>
    </submittedName>
</protein>
<accession>A0A0E9XTR1</accession>
<reference evidence="1" key="1">
    <citation type="submission" date="2014-11" db="EMBL/GenBank/DDBJ databases">
        <authorList>
            <person name="Amaro Gonzalez C."/>
        </authorList>
    </citation>
    <scope>NUCLEOTIDE SEQUENCE</scope>
</reference>
<name>A0A0E9XTR1_ANGAN</name>
<sequence>MWTSALEEFTHINCCLEAVDRSGNWRLKIWKGIKWEGVENDISGVSGYYIPEF</sequence>